<reference evidence="4" key="1">
    <citation type="submission" date="2012-11" db="EMBL/GenBank/DDBJ databases">
        <authorList>
            <person name="Lucero-Rivera Y.E."/>
            <person name="Tovar-Ramirez D."/>
        </authorList>
    </citation>
    <scope>NUCLEOTIDE SEQUENCE [LARGE SCALE GENOMIC DNA]</scope>
    <source>
        <strain evidence="4">Araruama</strain>
    </source>
</reference>
<dbReference type="Proteomes" id="UP000189670">
    <property type="component" value="Unassembled WGS sequence"/>
</dbReference>
<dbReference type="InterPro" id="IPR001296">
    <property type="entry name" value="Glyco_trans_1"/>
</dbReference>
<proteinExistence type="predicted"/>
<comment type="caution">
    <text evidence="3">The sequence shown here is derived from an EMBL/GenBank/DDBJ whole genome shotgun (WGS) entry which is preliminary data.</text>
</comment>
<sequence length="389" mass="43952">MNAILINSLADGGAEKVALTVIKALVDRDHQIKLICLEKNQYYSIPDGVEVIYLSSATGDENNLIKLLRLPQLAMKLSKCIHQYKIKIVQSHLFRANYTNILAKILGSNHLSQLVNTGSITAKYARSGFSGKVNLLLIKLLYPQADCLIDKSQGVQNDMNEKFGFNVPKHVIYNPIHVEFIQSKQKDALMPHEFHFQSQRRYIITMARMHPQKCFDILIHSFASIANKFKDTDLVILGDGIEKQNIIRLIAELGLNHRIFLTGRVENPYKYLIRSHLFILPSATEGFPNSLVEAMFCKLPVISTDCMSGPREILAPESDVTYQIQNNIEFAPYGVLVPVKNKALLSEAMVQLLENHSLAQQYAEKGHLRACMFSMDSIINQYETLFACN</sequence>
<dbReference type="InterPro" id="IPR028098">
    <property type="entry name" value="Glyco_trans_4-like_N"/>
</dbReference>
<dbReference type="GO" id="GO:0016757">
    <property type="term" value="F:glycosyltransferase activity"/>
    <property type="evidence" value="ECO:0007669"/>
    <property type="project" value="InterPro"/>
</dbReference>
<feature type="domain" description="Glycosyltransferase subfamily 4-like N-terminal" evidence="2">
    <location>
        <begin position="12"/>
        <end position="179"/>
    </location>
</feature>
<dbReference type="EMBL" id="ATBP01000014">
    <property type="protein sequence ID" value="ETR74269.1"/>
    <property type="molecule type" value="Genomic_DNA"/>
</dbReference>
<feature type="domain" description="Glycosyl transferase family 1" evidence="1">
    <location>
        <begin position="196"/>
        <end position="366"/>
    </location>
</feature>
<keyword evidence="3" id="KW-0808">Transferase</keyword>
<dbReference type="Pfam" id="PF13439">
    <property type="entry name" value="Glyco_transf_4"/>
    <property type="match status" value="1"/>
</dbReference>
<name>A0A1V1PH95_9BACT</name>
<dbReference type="Gene3D" id="3.40.50.2000">
    <property type="entry name" value="Glycogen Phosphorylase B"/>
    <property type="match status" value="2"/>
</dbReference>
<evidence type="ECO:0000259" key="2">
    <source>
        <dbReference type="Pfam" id="PF13439"/>
    </source>
</evidence>
<dbReference type="AlphaFoldDB" id="A0A1V1PH95"/>
<evidence type="ECO:0000313" key="3">
    <source>
        <dbReference type="EMBL" id="ETR74269.1"/>
    </source>
</evidence>
<gene>
    <name evidence="3" type="ORF">OMM_00331</name>
</gene>
<protein>
    <submittedName>
        <fullName evidence="3">Glycosyltransferase</fullName>
    </submittedName>
</protein>
<dbReference type="SUPFAM" id="SSF53756">
    <property type="entry name" value="UDP-Glycosyltransferase/glycogen phosphorylase"/>
    <property type="match status" value="1"/>
</dbReference>
<accession>A0A1V1PH95</accession>
<dbReference type="Pfam" id="PF00534">
    <property type="entry name" value="Glycos_transf_1"/>
    <property type="match status" value="1"/>
</dbReference>
<organism evidence="3 4">
    <name type="scientific">Candidatus Magnetoglobus multicellularis str. Araruama</name>
    <dbReference type="NCBI Taxonomy" id="890399"/>
    <lineage>
        <taxon>Bacteria</taxon>
        <taxon>Pseudomonadati</taxon>
        <taxon>Thermodesulfobacteriota</taxon>
        <taxon>Desulfobacteria</taxon>
        <taxon>Desulfobacterales</taxon>
        <taxon>Desulfobacteraceae</taxon>
        <taxon>Candidatus Magnetoglobus</taxon>
    </lineage>
</organism>
<evidence type="ECO:0000259" key="1">
    <source>
        <dbReference type="Pfam" id="PF00534"/>
    </source>
</evidence>
<dbReference type="PANTHER" id="PTHR12526">
    <property type="entry name" value="GLYCOSYLTRANSFERASE"/>
    <property type="match status" value="1"/>
</dbReference>
<evidence type="ECO:0000313" key="4">
    <source>
        <dbReference type="Proteomes" id="UP000189670"/>
    </source>
</evidence>